<organism evidence="2 3">
    <name type="scientific">Austropuccinia psidii MF-1</name>
    <dbReference type="NCBI Taxonomy" id="1389203"/>
    <lineage>
        <taxon>Eukaryota</taxon>
        <taxon>Fungi</taxon>
        <taxon>Dikarya</taxon>
        <taxon>Basidiomycota</taxon>
        <taxon>Pucciniomycotina</taxon>
        <taxon>Pucciniomycetes</taxon>
        <taxon>Pucciniales</taxon>
        <taxon>Sphaerophragmiaceae</taxon>
        <taxon>Austropuccinia</taxon>
    </lineage>
</organism>
<sequence>MAPNIPFTTPITSSINLSGLHIEKDVPMAPPRIINAPGITVSSISNPTGSQGGNEYLPFPHDYLLNPSSKPSENQGSTSDSSPDKQPMIKIPPMTERRGIDQFQRSSELLNCRGYQSQGKVSIVFTCRLFFLGQGVLINLVSSNFVRCAASKGKYENKGNCWGT</sequence>
<keyword evidence="3" id="KW-1185">Reference proteome</keyword>
<evidence type="ECO:0000313" key="3">
    <source>
        <dbReference type="Proteomes" id="UP000765509"/>
    </source>
</evidence>
<gene>
    <name evidence="2" type="ORF">O181_085268</name>
</gene>
<dbReference type="Proteomes" id="UP000765509">
    <property type="component" value="Unassembled WGS sequence"/>
</dbReference>
<accession>A0A9Q3FST9</accession>
<evidence type="ECO:0000313" key="2">
    <source>
        <dbReference type="EMBL" id="MBW0545553.1"/>
    </source>
</evidence>
<dbReference type="EMBL" id="AVOT02050480">
    <property type="protein sequence ID" value="MBW0545553.1"/>
    <property type="molecule type" value="Genomic_DNA"/>
</dbReference>
<reference evidence="2" key="1">
    <citation type="submission" date="2021-03" db="EMBL/GenBank/DDBJ databases">
        <title>Draft genome sequence of rust myrtle Austropuccinia psidii MF-1, a brazilian biotype.</title>
        <authorList>
            <person name="Quecine M.C."/>
            <person name="Pachon D.M.R."/>
            <person name="Bonatelli M.L."/>
            <person name="Correr F.H."/>
            <person name="Franceschini L.M."/>
            <person name="Leite T.F."/>
            <person name="Margarido G.R.A."/>
            <person name="Almeida C.A."/>
            <person name="Ferrarezi J.A."/>
            <person name="Labate C.A."/>
        </authorList>
    </citation>
    <scope>NUCLEOTIDE SEQUENCE</scope>
    <source>
        <strain evidence="2">MF-1</strain>
    </source>
</reference>
<feature type="region of interest" description="Disordered" evidence="1">
    <location>
        <begin position="44"/>
        <end position="98"/>
    </location>
</feature>
<proteinExistence type="predicted"/>
<feature type="compositionally biased region" description="Polar residues" evidence="1">
    <location>
        <begin position="66"/>
        <end position="81"/>
    </location>
</feature>
<protein>
    <submittedName>
        <fullName evidence="2">Uncharacterized protein</fullName>
    </submittedName>
</protein>
<evidence type="ECO:0000256" key="1">
    <source>
        <dbReference type="SAM" id="MobiDB-lite"/>
    </source>
</evidence>
<name>A0A9Q3FST9_9BASI</name>
<comment type="caution">
    <text evidence="2">The sequence shown here is derived from an EMBL/GenBank/DDBJ whole genome shotgun (WGS) entry which is preliminary data.</text>
</comment>
<dbReference type="AlphaFoldDB" id="A0A9Q3FST9"/>